<protein>
    <recommendedName>
        <fullName evidence="4">C2H2-type domain-containing protein</fullName>
    </recommendedName>
</protein>
<dbReference type="EMBL" id="GEDC01015367">
    <property type="protein sequence ID" value="JAS21931.1"/>
    <property type="molecule type" value="Transcribed_RNA"/>
</dbReference>
<keyword evidence="2" id="KW-0472">Membrane</keyword>
<evidence type="ECO:0000256" key="2">
    <source>
        <dbReference type="SAM" id="Phobius"/>
    </source>
</evidence>
<evidence type="ECO:0000313" key="3">
    <source>
        <dbReference type="EMBL" id="JAS21931.1"/>
    </source>
</evidence>
<feature type="transmembrane region" description="Helical" evidence="2">
    <location>
        <begin position="12"/>
        <end position="32"/>
    </location>
</feature>
<reference evidence="3" key="1">
    <citation type="submission" date="2015-12" db="EMBL/GenBank/DDBJ databases">
        <title>De novo transcriptome assembly of four potential Pierce s Disease insect vectors from Arizona vineyards.</title>
        <authorList>
            <person name="Tassone E.E."/>
        </authorList>
    </citation>
    <scope>NUCLEOTIDE SEQUENCE</scope>
</reference>
<name>A0A1B6D8C9_9HEMI</name>
<proteinExistence type="predicted"/>
<keyword evidence="2" id="KW-0812">Transmembrane</keyword>
<dbReference type="Gene3D" id="3.30.160.60">
    <property type="entry name" value="Classic Zinc Finger"/>
    <property type="match status" value="1"/>
</dbReference>
<gene>
    <name evidence="3" type="ORF">g.20919</name>
</gene>
<dbReference type="AlphaFoldDB" id="A0A1B6D8C9"/>
<evidence type="ECO:0000256" key="1">
    <source>
        <dbReference type="SAM" id="MobiDB-lite"/>
    </source>
</evidence>
<feature type="non-terminal residue" evidence="3">
    <location>
        <position position="196"/>
    </location>
</feature>
<feature type="region of interest" description="Disordered" evidence="1">
    <location>
        <begin position="59"/>
        <end position="81"/>
    </location>
</feature>
<organism evidence="3">
    <name type="scientific">Clastoptera arizonana</name>
    <name type="common">Arizona spittle bug</name>
    <dbReference type="NCBI Taxonomy" id="38151"/>
    <lineage>
        <taxon>Eukaryota</taxon>
        <taxon>Metazoa</taxon>
        <taxon>Ecdysozoa</taxon>
        <taxon>Arthropoda</taxon>
        <taxon>Hexapoda</taxon>
        <taxon>Insecta</taxon>
        <taxon>Pterygota</taxon>
        <taxon>Neoptera</taxon>
        <taxon>Paraneoptera</taxon>
        <taxon>Hemiptera</taxon>
        <taxon>Auchenorrhyncha</taxon>
        <taxon>Cercopoidea</taxon>
        <taxon>Clastopteridae</taxon>
        <taxon>Clastoptera</taxon>
    </lineage>
</organism>
<sequence>MLGIVKNWFTIYNVVLGLITAFFNSSPVTIFLKMADLEDSKTPINIKIEEIDIIDVEGTTQQTENPKENIKEEPDEECPDVNMNDDEVEDTFGEDVTSNADPPLKPFVECLVEGEPSSSVKIEDQENPLEDNKQEIPIDAEESSLFSKILQELCICDICGSRIHRTKIHKHLKTHQKNISYSCDVCKKKFSRLKNL</sequence>
<keyword evidence="2" id="KW-1133">Transmembrane helix</keyword>
<evidence type="ECO:0008006" key="4">
    <source>
        <dbReference type="Google" id="ProtNLM"/>
    </source>
</evidence>
<accession>A0A1B6D8C9</accession>